<evidence type="ECO:0000313" key="2">
    <source>
        <dbReference type="EMBL" id="KPL88450.1"/>
    </source>
</evidence>
<sequence>MPPILFTNAHIYAPDSAHTWHTAMLVEQERIRWVGHPDDLGPQVQATPHSLEGGYVLPGLTDAHTHFLALALLTQRVNLRGTRSLAEALQRIAEYARTTSAMWIEGHGWNEHEWVEHRLPTRHDLDAILPARPVALSRIDGHLLWCNSLALQMAGITADTPDPEGGQIDRDEHGEPTGILRETARLLVSRIIPEPPLATKVAALEAAQRDALALGLTGVHTIESALALEAYQTLEQENRLRMRILFMPMYDALNALRTTGKHPGSGSARLRLGQLKLFSDGTLGSRTAWLLAPYSDAPDELGLPTYTPDELHALVAEAHRAGWPVAIHAIGDAANRAALDAIEAAPPHNSTLPDRIEHVQLIHPDDVPRFAQLGVIASMQPIHMASDWRLAEQRWGERARFGYAWRTLRAAGAVLAFGSDAPIEPINPWPNLQVAVTRRDLDGNPPEGWYPLERLALADALDGFTHGAAVAAGLPHEGRLSVGAFADFIVLEHNPFTTPPENLATVRPLRTFVGGEEVNT</sequence>
<dbReference type="Gene3D" id="3.20.20.140">
    <property type="entry name" value="Metal-dependent hydrolases"/>
    <property type="match status" value="1"/>
</dbReference>
<dbReference type="SUPFAM" id="SSF51338">
    <property type="entry name" value="Composite domain of metallo-dependent hydrolases"/>
    <property type="match status" value="1"/>
</dbReference>
<dbReference type="PANTHER" id="PTHR22642">
    <property type="entry name" value="IMIDAZOLONEPROPIONASE"/>
    <property type="match status" value="1"/>
</dbReference>
<dbReference type="RefSeq" id="WP_060687384.1">
    <property type="nucleotide sequence ID" value="NZ_LGKN01000004.1"/>
</dbReference>
<dbReference type="SUPFAM" id="SSF51556">
    <property type="entry name" value="Metallo-dependent hydrolases"/>
    <property type="match status" value="1"/>
</dbReference>
<dbReference type="InterPro" id="IPR013108">
    <property type="entry name" value="Amidohydro_3"/>
</dbReference>
<dbReference type="InterPro" id="IPR011059">
    <property type="entry name" value="Metal-dep_hydrolase_composite"/>
</dbReference>
<dbReference type="PATRIC" id="fig|872965.6.peg.1345"/>
<dbReference type="Pfam" id="PF07969">
    <property type="entry name" value="Amidohydro_3"/>
    <property type="match status" value="1"/>
</dbReference>
<dbReference type="PANTHER" id="PTHR22642:SF2">
    <property type="entry name" value="PROTEIN LONG AFTER FAR-RED 3"/>
    <property type="match status" value="1"/>
</dbReference>
<protein>
    <recommendedName>
        <fullName evidence="1">Amidohydrolase 3 domain-containing protein</fullName>
    </recommendedName>
</protein>
<dbReference type="Gene3D" id="2.30.40.10">
    <property type="entry name" value="Urease, subunit C, domain 1"/>
    <property type="match status" value="1"/>
</dbReference>
<feature type="domain" description="Amidohydrolase 3" evidence="1">
    <location>
        <begin position="51"/>
        <end position="518"/>
    </location>
</feature>
<dbReference type="GO" id="GO:0016810">
    <property type="term" value="F:hydrolase activity, acting on carbon-nitrogen (but not peptide) bonds"/>
    <property type="evidence" value="ECO:0007669"/>
    <property type="project" value="InterPro"/>
</dbReference>
<accession>A0A0N8GS67</accession>
<name>A0A0N8GS67_9CHLR</name>
<dbReference type="InterPro" id="IPR032466">
    <property type="entry name" value="Metal_Hydrolase"/>
</dbReference>
<gene>
    <name evidence="2" type="ORF">SE16_06535</name>
</gene>
<reference evidence="2 3" key="1">
    <citation type="submission" date="2015-07" db="EMBL/GenBank/DDBJ databases">
        <title>Whole genome sequence of Ardenticatena maritima DSM 23922.</title>
        <authorList>
            <person name="Hemp J."/>
            <person name="Ward L.M."/>
            <person name="Pace L.A."/>
            <person name="Fischer W.W."/>
        </authorList>
    </citation>
    <scope>NUCLEOTIDE SEQUENCE [LARGE SCALE GENOMIC DNA]</scope>
    <source>
        <strain evidence="2 3">110S</strain>
    </source>
</reference>
<dbReference type="InterPro" id="IPR033932">
    <property type="entry name" value="YtcJ-like"/>
</dbReference>
<evidence type="ECO:0000313" key="3">
    <source>
        <dbReference type="Proteomes" id="UP000050502"/>
    </source>
</evidence>
<dbReference type="AlphaFoldDB" id="A0A0N8GS67"/>
<dbReference type="Gene3D" id="3.10.310.70">
    <property type="match status" value="1"/>
</dbReference>
<organism evidence="2 3">
    <name type="scientific">Ardenticatena maritima</name>
    <dbReference type="NCBI Taxonomy" id="872965"/>
    <lineage>
        <taxon>Bacteria</taxon>
        <taxon>Bacillati</taxon>
        <taxon>Chloroflexota</taxon>
        <taxon>Ardenticatenia</taxon>
        <taxon>Ardenticatenales</taxon>
        <taxon>Ardenticatenaceae</taxon>
        <taxon>Ardenticatena</taxon>
    </lineage>
</organism>
<dbReference type="CDD" id="cd01300">
    <property type="entry name" value="YtcJ_like"/>
    <property type="match status" value="1"/>
</dbReference>
<evidence type="ECO:0000259" key="1">
    <source>
        <dbReference type="Pfam" id="PF07969"/>
    </source>
</evidence>
<proteinExistence type="predicted"/>
<dbReference type="EMBL" id="LGKN01000004">
    <property type="protein sequence ID" value="KPL88450.1"/>
    <property type="molecule type" value="Genomic_DNA"/>
</dbReference>
<comment type="caution">
    <text evidence="2">The sequence shown here is derived from an EMBL/GenBank/DDBJ whole genome shotgun (WGS) entry which is preliminary data.</text>
</comment>
<dbReference type="Proteomes" id="UP000050502">
    <property type="component" value="Unassembled WGS sequence"/>
</dbReference>